<gene>
    <name evidence="1" type="ORF">SAMN05421637_1814</name>
</gene>
<accession>A0A1H6YV42</accession>
<reference evidence="2" key="1">
    <citation type="submission" date="2016-10" db="EMBL/GenBank/DDBJ databases">
        <authorList>
            <person name="Varghese N."/>
        </authorList>
    </citation>
    <scope>NUCLEOTIDE SEQUENCE [LARGE SCALE GENOMIC DNA]</scope>
    <source>
        <strain evidence="2">DSM 24868</strain>
    </source>
</reference>
<proteinExistence type="predicted"/>
<dbReference type="Proteomes" id="UP000183315">
    <property type="component" value="Unassembled WGS sequence"/>
</dbReference>
<organism evidence="1 2">
    <name type="scientific">Demequina mangrovi</name>
    <dbReference type="NCBI Taxonomy" id="1043493"/>
    <lineage>
        <taxon>Bacteria</taxon>
        <taxon>Bacillati</taxon>
        <taxon>Actinomycetota</taxon>
        <taxon>Actinomycetes</taxon>
        <taxon>Micrococcales</taxon>
        <taxon>Demequinaceae</taxon>
        <taxon>Demequina</taxon>
    </lineage>
</organism>
<evidence type="ECO:0008006" key="3">
    <source>
        <dbReference type="Google" id="ProtNLM"/>
    </source>
</evidence>
<name>A0A1H6YV42_9MICO</name>
<dbReference type="AlphaFoldDB" id="A0A1H6YV42"/>
<sequence>MTDSRTCALCRGPIPAALRADAVHCSAKCRYRATYIRRREWMEAGRAALAAS</sequence>
<evidence type="ECO:0000313" key="1">
    <source>
        <dbReference type="EMBL" id="SEJ45153.1"/>
    </source>
</evidence>
<protein>
    <recommendedName>
        <fullName evidence="3">DUF2116 family Zn-ribbon domain-containing protein</fullName>
    </recommendedName>
</protein>
<evidence type="ECO:0000313" key="2">
    <source>
        <dbReference type="Proteomes" id="UP000183315"/>
    </source>
</evidence>
<keyword evidence="2" id="KW-1185">Reference proteome</keyword>
<dbReference type="EMBL" id="FNZI01000004">
    <property type="protein sequence ID" value="SEJ45153.1"/>
    <property type="molecule type" value="Genomic_DNA"/>
</dbReference>